<protein>
    <submittedName>
        <fullName evidence="1">Uncharacterized protein</fullName>
    </submittedName>
</protein>
<dbReference type="EMBL" id="FOHI01000007">
    <property type="protein sequence ID" value="SET50451.1"/>
    <property type="molecule type" value="Genomic_DNA"/>
</dbReference>
<reference evidence="1 2" key="1">
    <citation type="submission" date="2016-10" db="EMBL/GenBank/DDBJ databases">
        <authorList>
            <person name="de Groot N.N."/>
        </authorList>
    </citation>
    <scope>NUCLEOTIDE SEQUENCE [LARGE SCALE GENOMIC DNA]</scope>
    <source>
        <strain evidence="1 2">Nl7</strain>
    </source>
</reference>
<accession>A0A1I0EY45</accession>
<sequence>MTGQASGGVACDKQEREPQGDFRTCENRILAINLVDPEKRRPMFLDCPLLKTDS</sequence>
<organism evidence="1 2">
    <name type="scientific">Nitrosospira multiformis</name>
    <dbReference type="NCBI Taxonomy" id="1231"/>
    <lineage>
        <taxon>Bacteria</taxon>
        <taxon>Pseudomonadati</taxon>
        <taxon>Pseudomonadota</taxon>
        <taxon>Betaproteobacteria</taxon>
        <taxon>Nitrosomonadales</taxon>
        <taxon>Nitrosomonadaceae</taxon>
        <taxon>Nitrosospira</taxon>
    </lineage>
</organism>
<evidence type="ECO:0000313" key="1">
    <source>
        <dbReference type="EMBL" id="SET50451.1"/>
    </source>
</evidence>
<dbReference type="AlphaFoldDB" id="A0A1I0EY45"/>
<dbReference type="Proteomes" id="UP000183339">
    <property type="component" value="Unassembled WGS sequence"/>
</dbReference>
<name>A0A1I0EY45_9PROT</name>
<evidence type="ECO:0000313" key="2">
    <source>
        <dbReference type="Proteomes" id="UP000183339"/>
    </source>
</evidence>
<proteinExistence type="predicted"/>
<gene>
    <name evidence="1" type="ORF">SAMN05216412_107136</name>
</gene>